<dbReference type="InterPro" id="IPR000073">
    <property type="entry name" value="AB_hydrolase_1"/>
</dbReference>
<dbReference type="InterPro" id="IPR029058">
    <property type="entry name" value="AB_hydrolase_fold"/>
</dbReference>
<dbReference type="GO" id="GO:0006508">
    <property type="term" value="P:proteolysis"/>
    <property type="evidence" value="ECO:0007669"/>
    <property type="project" value="InterPro"/>
</dbReference>
<dbReference type="AlphaFoldDB" id="A0A4Z0P2U7"/>
<evidence type="ECO:0000256" key="1">
    <source>
        <dbReference type="ARBA" id="ARBA00010088"/>
    </source>
</evidence>
<dbReference type="PANTHER" id="PTHR43329">
    <property type="entry name" value="EPOXIDE HYDROLASE"/>
    <property type="match status" value="1"/>
</dbReference>
<dbReference type="GO" id="GO:0008233">
    <property type="term" value="F:peptidase activity"/>
    <property type="evidence" value="ECO:0007669"/>
    <property type="project" value="InterPro"/>
</dbReference>
<keyword evidence="2 5" id="KW-0378">Hydrolase</keyword>
<comment type="caution">
    <text evidence="5">The sequence shown here is derived from an EMBL/GenBank/DDBJ whole genome shotgun (WGS) entry which is preliminary data.</text>
</comment>
<dbReference type="Proteomes" id="UP000298337">
    <property type="component" value="Unassembled WGS sequence"/>
</dbReference>
<evidence type="ECO:0000313" key="5">
    <source>
        <dbReference type="EMBL" id="TGE04295.1"/>
    </source>
</evidence>
<feature type="chain" id="PRO_5021395601" evidence="3">
    <location>
        <begin position="16"/>
        <end position="366"/>
    </location>
</feature>
<proteinExistence type="inferred from homology"/>
<dbReference type="Gene3D" id="3.40.50.1820">
    <property type="entry name" value="alpha/beta hydrolase"/>
    <property type="match status" value="1"/>
</dbReference>
<dbReference type="Pfam" id="PF00561">
    <property type="entry name" value="Abhydrolase_1"/>
    <property type="match status" value="1"/>
</dbReference>
<evidence type="ECO:0000259" key="4">
    <source>
        <dbReference type="Pfam" id="PF00561"/>
    </source>
</evidence>
<dbReference type="RefSeq" id="WP_135436736.1">
    <property type="nucleotide sequence ID" value="NZ_SRLA01000006.1"/>
</dbReference>
<gene>
    <name evidence="5" type="ORF">EU556_23810</name>
</gene>
<organism evidence="5 6">
    <name type="scientific">Hymenobacter fodinae</name>
    <dbReference type="NCBI Taxonomy" id="2510796"/>
    <lineage>
        <taxon>Bacteria</taxon>
        <taxon>Pseudomonadati</taxon>
        <taxon>Bacteroidota</taxon>
        <taxon>Cytophagia</taxon>
        <taxon>Cytophagales</taxon>
        <taxon>Hymenobacteraceae</taxon>
        <taxon>Hymenobacter</taxon>
    </lineage>
</organism>
<dbReference type="OrthoDB" id="9796770at2"/>
<dbReference type="PRINTS" id="PR00793">
    <property type="entry name" value="PROAMNOPTASE"/>
</dbReference>
<dbReference type="SUPFAM" id="SSF53474">
    <property type="entry name" value="alpha/beta-Hydrolases"/>
    <property type="match status" value="1"/>
</dbReference>
<evidence type="ECO:0000256" key="2">
    <source>
        <dbReference type="ARBA" id="ARBA00022801"/>
    </source>
</evidence>
<keyword evidence="6" id="KW-1185">Reference proteome</keyword>
<keyword evidence="3" id="KW-0732">Signal</keyword>
<sequence>MFFLLLLLGTSASFAQTSGLTDEYANSKAILADLSKIVSPNGVQESYTVAIGGIKQWVYVRGQDKRNPIILFVHGGPASPMAPVSWMFQRPLEEYFTMVQYDQRAAGKTYATNDTTGLAPSIRIEQYVQDAIDLAELLRKKYGQPKVILMGHSWGTIVSMQAALKRPDLFYAYVGIGQVINTQENERVSFEYALKRATAEHNEVTLKELRSIAPYPGNQPITRKRIIIARKWPQYYGGLSAYRSESKYYFNAPLLSYEYSSKEVEAIDQGSLFTLGRILPAFLQVDFKPVKSFPIPVFMLMGRHDYTTPSEPTASWLAQVKAPLKRGIWFENSAHLIPLEEPGKLLLTLVNEIRPLALQTTSTSKK</sequence>
<name>A0A4Z0P2U7_9BACT</name>
<reference evidence="5 6" key="1">
    <citation type="submission" date="2019-04" db="EMBL/GenBank/DDBJ databases">
        <authorList>
            <person name="Feng G."/>
            <person name="Zhang J."/>
            <person name="Zhu H."/>
        </authorList>
    </citation>
    <scope>NUCLEOTIDE SEQUENCE [LARGE SCALE GENOMIC DNA]</scope>
    <source>
        <strain evidence="5 6">92R-1</strain>
    </source>
</reference>
<feature type="domain" description="AB hydrolase-1" evidence="4">
    <location>
        <begin position="68"/>
        <end position="342"/>
    </location>
</feature>
<protein>
    <submittedName>
        <fullName evidence="5">Alpha/beta hydrolase</fullName>
    </submittedName>
</protein>
<accession>A0A4Z0P2U7</accession>
<feature type="signal peptide" evidence="3">
    <location>
        <begin position="1"/>
        <end position="15"/>
    </location>
</feature>
<evidence type="ECO:0000256" key="3">
    <source>
        <dbReference type="SAM" id="SignalP"/>
    </source>
</evidence>
<evidence type="ECO:0000313" key="6">
    <source>
        <dbReference type="Proteomes" id="UP000298337"/>
    </source>
</evidence>
<dbReference type="InterPro" id="IPR002410">
    <property type="entry name" value="Peptidase_S33"/>
</dbReference>
<dbReference type="EMBL" id="SRLA01000006">
    <property type="protein sequence ID" value="TGE04295.1"/>
    <property type="molecule type" value="Genomic_DNA"/>
</dbReference>
<comment type="similarity">
    <text evidence="1">Belongs to the peptidase S33 family.</text>
</comment>